<keyword evidence="3" id="KW-0547">Nucleotide-binding</keyword>
<dbReference type="PANTHER" id="PTHR42781">
    <property type="entry name" value="SPERMIDINE/PUTRESCINE IMPORT ATP-BINDING PROTEIN POTA"/>
    <property type="match status" value="1"/>
</dbReference>
<dbReference type="InterPro" id="IPR003593">
    <property type="entry name" value="AAA+_ATPase"/>
</dbReference>
<dbReference type="InterPro" id="IPR008995">
    <property type="entry name" value="Mo/tungstate-bd_C_term_dom"/>
</dbReference>
<dbReference type="Gene3D" id="3.40.50.300">
    <property type="entry name" value="P-loop containing nucleotide triphosphate hydrolases"/>
    <property type="match status" value="1"/>
</dbReference>
<keyword evidence="7" id="KW-0472">Membrane</keyword>
<dbReference type="InterPro" id="IPR024765">
    <property type="entry name" value="TOBE-like"/>
</dbReference>
<sequence length="379" mass="41848">MTIDIANLHRRFADFRALDDVSLTIAPGEFVALLGPSGSGKTTLLRILAGLDFPDAGSVTRDGRDLLGISARERGVGMVFQHYALFRHMTVFDNIAFGLRVRPRAKRPSRAEIADRVEKLLKRVQLEGFANRYPAQLSGGQRQRVALARALATEPDVLLLDEPFGALDAQVRIALRRWLRHLHEELGLTTVFVTHDQEEALELADRVVVMNLGKIEQVGTPDEIYQQPATPFVFEFIGKVNKVPVRISGGRVHAGDQRFDADPLDGVADGTAVAYVRPEHLALTPAALESGWKATLRHVYLSGSVAHLELDVPALGQTLEAELGGDEAQRRSLTTGVTVTVQPRHLTVFPIDSKTGKPDLQRRRVVHPRYGQAAIARWR</sequence>
<keyword evidence="2" id="KW-1003">Cell membrane</keyword>
<dbReference type="InterPro" id="IPR027417">
    <property type="entry name" value="P-loop_NTPase"/>
</dbReference>
<keyword evidence="4 9" id="KW-0067">ATP-binding</keyword>
<dbReference type="SMART" id="SM00382">
    <property type="entry name" value="AAA"/>
    <property type="match status" value="1"/>
</dbReference>
<evidence type="ECO:0000256" key="6">
    <source>
        <dbReference type="ARBA" id="ARBA00023032"/>
    </source>
</evidence>
<keyword evidence="5" id="KW-1278">Translocase</keyword>
<dbReference type="Pfam" id="PF00005">
    <property type="entry name" value="ABC_tran"/>
    <property type="match status" value="1"/>
</dbReference>
<dbReference type="GO" id="GO:0005524">
    <property type="term" value="F:ATP binding"/>
    <property type="evidence" value="ECO:0007669"/>
    <property type="project" value="UniProtKB-KW"/>
</dbReference>
<dbReference type="InterPro" id="IPR050093">
    <property type="entry name" value="ABC_SmlMolc_Importer"/>
</dbReference>
<dbReference type="PROSITE" id="PS00211">
    <property type="entry name" value="ABC_TRANSPORTER_1"/>
    <property type="match status" value="1"/>
</dbReference>
<dbReference type="PROSITE" id="PS50893">
    <property type="entry name" value="ABC_TRANSPORTER_2"/>
    <property type="match status" value="1"/>
</dbReference>
<evidence type="ECO:0000256" key="3">
    <source>
        <dbReference type="ARBA" id="ARBA00022741"/>
    </source>
</evidence>
<evidence type="ECO:0000256" key="5">
    <source>
        <dbReference type="ARBA" id="ARBA00022967"/>
    </source>
</evidence>
<evidence type="ECO:0000256" key="7">
    <source>
        <dbReference type="ARBA" id="ARBA00023136"/>
    </source>
</evidence>
<keyword evidence="10" id="KW-1185">Reference proteome</keyword>
<dbReference type="InterPro" id="IPR041193">
    <property type="entry name" value="CysA_C"/>
</dbReference>
<dbReference type="SUPFAM" id="SSF52540">
    <property type="entry name" value="P-loop containing nucleoside triphosphate hydrolases"/>
    <property type="match status" value="1"/>
</dbReference>
<feature type="domain" description="ABC transporter" evidence="8">
    <location>
        <begin position="3"/>
        <end position="237"/>
    </location>
</feature>
<gene>
    <name evidence="9" type="ORF">N4264_05400</name>
</gene>
<evidence type="ECO:0000313" key="9">
    <source>
        <dbReference type="EMBL" id="UXI69087.1"/>
    </source>
</evidence>
<name>A0ABY6BMP3_9GAMM</name>
<keyword evidence="6" id="KW-0764">Sulfate transport</keyword>
<dbReference type="InterPro" id="IPR003439">
    <property type="entry name" value="ABC_transporter-like_ATP-bd"/>
</dbReference>
<organism evidence="9 10">
    <name type="scientific">Tahibacter amnicola</name>
    <dbReference type="NCBI Taxonomy" id="2976241"/>
    <lineage>
        <taxon>Bacteria</taxon>
        <taxon>Pseudomonadati</taxon>
        <taxon>Pseudomonadota</taxon>
        <taxon>Gammaproteobacteria</taxon>
        <taxon>Lysobacterales</taxon>
        <taxon>Rhodanobacteraceae</taxon>
        <taxon>Tahibacter</taxon>
    </lineage>
</organism>
<dbReference type="Pfam" id="PF12857">
    <property type="entry name" value="TOBE_3"/>
    <property type="match status" value="1"/>
</dbReference>
<dbReference type="InterPro" id="IPR005666">
    <property type="entry name" value="Sulph_transpt1"/>
</dbReference>
<evidence type="ECO:0000259" key="8">
    <source>
        <dbReference type="PROSITE" id="PS50893"/>
    </source>
</evidence>
<dbReference type="Proteomes" id="UP001064632">
    <property type="component" value="Chromosome"/>
</dbReference>
<evidence type="ECO:0000256" key="4">
    <source>
        <dbReference type="ARBA" id="ARBA00022840"/>
    </source>
</evidence>
<evidence type="ECO:0000256" key="1">
    <source>
        <dbReference type="ARBA" id="ARBA00022448"/>
    </source>
</evidence>
<dbReference type="InterPro" id="IPR017871">
    <property type="entry name" value="ABC_transporter-like_CS"/>
</dbReference>
<evidence type="ECO:0000256" key="2">
    <source>
        <dbReference type="ARBA" id="ARBA00022475"/>
    </source>
</evidence>
<dbReference type="CDD" id="cd03296">
    <property type="entry name" value="ABC_CysA_sulfate_importer"/>
    <property type="match status" value="1"/>
</dbReference>
<proteinExistence type="predicted"/>
<dbReference type="EMBL" id="CP104694">
    <property type="protein sequence ID" value="UXI69087.1"/>
    <property type="molecule type" value="Genomic_DNA"/>
</dbReference>
<evidence type="ECO:0000313" key="10">
    <source>
        <dbReference type="Proteomes" id="UP001064632"/>
    </source>
</evidence>
<reference evidence="9" key="1">
    <citation type="submission" date="2022-09" db="EMBL/GenBank/DDBJ databases">
        <title>Tahibacter sp. nov., isolated from a fresh water.</title>
        <authorList>
            <person name="Baek J.H."/>
            <person name="Lee J.K."/>
            <person name="Kim J.M."/>
            <person name="Jeon C.O."/>
        </authorList>
    </citation>
    <scope>NUCLEOTIDE SEQUENCE</scope>
    <source>
        <strain evidence="9">W38</strain>
    </source>
</reference>
<dbReference type="SUPFAM" id="SSF50331">
    <property type="entry name" value="MOP-like"/>
    <property type="match status" value="1"/>
</dbReference>
<dbReference type="Pfam" id="PF17850">
    <property type="entry name" value="CysA_C_terminal"/>
    <property type="match status" value="1"/>
</dbReference>
<accession>A0ABY6BMP3</accession>
<protein>
    <submittedName>
        <fullName evidence="9">Sulfate ABC transporter ATP-binding protein</fullName>
    </submittedName>
</protein>
<dbReference type="PANTHER" id="PTHR42781:SF4">
    <property type="entry name" value="SPERMIDINE_PUTRESCINE IMPORT ATP-BINDING PROTEIN POTA"/>
    <property type="match status" value="1"/>
</dbReference>
<keyword evidence="1" id="KW-0813">Transport</keyword>
<dbReference type="NCBIfam" id="TIGR00968">
    <property type="entry name" value="3a0106s01"/>
    <property type="match status" value="1"/>
</dbReference>